<dbReference type="Proteomes" id="UP000001400">
    <property type="component" value="Chromosome"/>
</dbReference>
<keyword evidence="2" id="KW-1185">Reference proteome</keyword>
<dbReference type="AlphaFoldDB" id="B5IAM7"/>
<organism evidence="1 2">
    <name type="scientific">Aciduliprofundum boonei (strain DSM 19572 / T469)</name>
    <dbReference type="NCBI Taxonomy" id="439481"/>
    <lineage>
        <taxon>Archaea</taxon>
        <taxon>Methanobacteriati</taxon>
        <taxon>Thermoplasmatota</taxon>
        <taxon>DHVE2 group</taxon>
        <taxon>Candidatus Aciduliprofundum</taxon>
    </lineage>
</organism>
<evidence type="ECO:0000313" key="1">
    <source>
        <dbReference type="EMBL" id="ADD08613.1"/>
    </source>
</evidence>
<dbReference type="HOGENOM" id="CLU_110999_0_0_2"/>
<dbReference type="KEGG" id="abi:Aboo_0804"/>
<dbReference type="OrthoDB" id="52988at2157"/>
<name>B5IAM7_ACIB4</name>
<dbReference type="EMBL" id="CP001941">
    <property type="protein sequence ID" value="ADD08613.1"/>
    <property type="molecule type" value="Genomic_DNA"/>
</dbReference>
<reference evidence="1" key="1">
    <citation type="submission" date="2010-02" db="EMBL/GenBank/DDBJ databases">
        <title>Complete sequence of Aciduliprofundum boonei T469.</title>
        <authorList>
            <consortium name="US DOE Joint Genome Institute"/>
            <person name="Lucas S."/>
            <person name="Copeland A."/>
            <person name="Lapidus A."/>
            <person name="Cheng J.-F."/>
            <person name="Bruce D."/>
            <person name="Goodwin L."/>
            <person name="Pitluck S."/>
            <person name="Saunders E."/>
            <person name="Detter J.C."/>
            <person name="Han C."/>
            <person name="Tapia R."/>
            <person name="Land M."/>
            <person name="Hauser L."/>
            <person name="Kyrpides N."/>
            <person name="Mikhailova N."/>
            <person name="Flores G."/>
            <person name="Reysenbach A.-L."/>
            <person name="Woyke T."/>
        </authorList>
    </citation>
    <scope>NUCLEOTIDE SEQUENCE</scope>
    <source>
        <strain evidence="1">T469</strain>
    </source>
</reference>
<evidence type="ECO:0000313" key="2">
    <source>
        <dbReference type="Proteomes" id="UP000001400"/>
    </source>
</evidence>
<dbReference type="STRING" id="439481.Aboo_0804"/>
<protein>
    <submittedName>
        <fullName evidence="1">Uncharacterized protein</fullName>
    </submittedName>
</protein>
<gene>
    <name evidence="1" type="ordered locus">Aboo_0804</name>
</gene>
<proteinExistence type="predicted"/>
<sequence>MEKEIVGKSLKDLIIEILGKDGRSINDLSKELAKKGVKKHRLILTGYLLAMADMGILKERFIKPAKVYSVQQNKKKTIYEIIGKKARDIDEEEAPDIALYTLYKLFNRPIFMRELEKCNVGIPQYREKIVGEERKKALEILLAQGFNVPRNNSAYIPTKNYNGAYVQILSELVVEGYNLKGFVNKEHHQMKLDY</sequence>
<accession>B5IAM7</accession>
<dbReference type="eggNOG" id="arCOG03379">
    <property type="taxonomic scope" value="Archaea"/>
</dbReference>